<dbReference type="SUPFAM" id="SSF51294">
    <property type="entry name" value="Hedgehog/intein (Hint) domain"/>
    <property type="match status" value="1"/>
</dbReference>
<gene>
    <name evidence="2" type="ORF">BDD14_2598</name>
</gene>
<dbReference type="PRINTS" id="PR00379">
    <property type="entry name" value="INTEIN"/>
</dbReference>
<evidence type="ECO:0000313" key="3">
    <source>
        <dbReference type="Proteomes" id="UP000292958"/>
    </source>
</evidence>
<protein>
    <submittedName>
        <fullName evidence="2">Intein/homing endonuclease</fullName>
    </submittedName>
</protein>
<evidence type="ECO:0000259" key="1">
    <source>
        <dbReference type="PROSITE" id="PS50819"/>
    </source>
</evidence>
<dbReference type="Pfam" id="PF14528">
    <property type="entry name" value="LAGLIDADG_3"/>
    <property type="match status" value="1"/>
</dbReference>
<dbReference type="InterPro" id="IPR006142">
    <property type="entry name" value="INTEIN"/>
</dbReference>
<keyword evidence="3" id="KW-1185">Reference proteome</keyword>
<name>A0A4Q7YTG5_9BACT</name>
<keyword evidence="2" id="KW-0255">Endonuclease</keyword>
<evidence type="ECO:0000313" key="2">
    <source>
        <dbReference type="EMBL" id="RZU41102.1"/>
    </source>
</evidence>
<dbReference type="GO" id="GO:0016539">
    <property type="term" value="P:intein-mediated protein splicing"/>
    <property type="evidence" value="ECO:0007669"/>
    <property type="project" value="InterPro"/>
</dbReference>
<dbReference type="InterPro" id="IPR036844">
    <property type="entry name" value="Hint_dom_sf"/>
</dbReference>
<comment type="caution">
    <text evidence="2">The sequence shown here is derived from an EMBL/GenBank/DDBJ whole genome shotgun (WGS) entry which is preliminary data.</text>
</comment>
<dbReference type="OrthoDB" id="9763270at2"/>
<keyword evidence="2" id="KW-0540">Nuclease</keyword>
<organism evidence="2 3">
    <name type="scientific">Edaphobacter modestus</name>
    <dbReference type="NCBI Taxonomy" id="388466"/>
    <lineage>
        <taxon>Bacteria</taxon>
        <taxon>Pseudomonadati</taxon>
        <taxon>Acidobacteriota</taxon>
        <taxon>Terriglobia</taxon>
        <taxon>Terriglobales</taxon>
        <taxon>Acidobacteriaceae</taxon>
        <taxon>Edaphobacter</taxon>
    </lineage>
</organism>
<sequence>MPLEDFAPKNVVVQPDPGPTLSHCITADQLMISPNGLKYVGEIFTETGVGATCTNKNTPTRYPLFNRHGAAEHTETLTNNGSRSVFSVVTRSGLVIKATASQKLLTIDEAGWWVWKKLSDISPGHHLTVNRSYGSGIGVVADLSYDDLYFVGVTLADGHLGWNRILLCNDDPVVQSAIVNYGTALIGKEPRIYARPGKTNSLGYYFNSKVNVERLYELLGWKRCNAAGKVLGPVLRRLNRDGIRAVLQGYFDCECSIDGSVIEVSSASKKLLSEVKVALLVHFGIVSILKEKCVPKYPEKEYWRLTLYGAEAESFLSNVGFRSEIRKKACDGLRGRKRNPNLDSIPNVGGLVTAVCNSSEVDRALYRKVRDYMDRNTGDRTPFAKLTYQRLAEILAESWAESLALERLREIYVADYYYDEVISVSAMPAEPTFDFTMPLTNSYVLNGVVSRGATNR</sequence>
<dbReference type="InterPro" id="IPR004042">
    <property type="entry name" value="Intein_endonuc_central"/>
</dbReference>
<dbReference type="CDD" id="cd00081">
    <property type="entry name" value="Hint"/>
    <property type="match status" value="1"/>
</dbReference>
<dbReference type="AlphaFoldDB" id="A0A4Q7YTG5"/>
<dbReference type="InterPro" id="IPR027434">
    <property type="entry name" value="Homing_endonucl"/>
</dbReference>
<dbReference type="Proteomes" id="UP000292958">
    <property type="component" value="Unassembled WGS sequence"/>
</dbReference>
<dbReference type="RefSeq" id="WP_130419070.1">
    <property type="nucleotide sequence ID" value="NZ_SHKW01000001.1"/>
</dbReference>
<dbReference type="GO" id="GO:0004519">
    <property type="term" value="F:endonuclease activity"/>
    <property type="evidence" value="ECO:0007669"/>
    <property type="project" value="UniProtKB-KW"/>
</dbReference>
<dbReference type="Gene3D" id="3.10.28.10">
    <property type="entry name" value="Homing endonucleases"/>
    <property type="match status" value="1"/>
</dbReference>
<dbReference type="SUPFAM" id="SSF55608">
    <property type="entry name" value="Homing endonucleases"/>
    <property type="match status" value="1"/>
</dbReference>
<dbReference type="EMBL" id="SHKW01000001">
    <property type="protein sequence ID" value="RZU41102.1"/>
    <property type="molecule type" value="Genomic_DNA"/>
</dbReference>
<dbReference type="InterPro" id="IPR004860">
    <property type="entry name" value="LAGLIDADG_dom"/>
</dbReference>
<feature type="domain" description="DOD-type homing endonuclease" evidence="1">
    <location>
        <begin position="150"/>
        <end position="285"/>
    </location>
</feature>
<dbReference type="PROSITE" id="PS50819">
    <property type="entry name" value="INTEIN_ENDONUCLEASE"/>
    <property type="match status" value="1"/>
</dbReference>
<keyword evidence="2" id="KW-0378">Hydrolase</keyword>
<dbReference type="Gene3D" id="2.170.16.10">
    <property type="entry name" value="Hedgehog/Intein (Hint) domain"/>
    <property type="match status" value="2"/>
</dbReference>
<reference evidence="2 3" key="1">
    <citation type="submission" date="2019-02" db="EMBL/GenBank/DDBJ databases">
        <title>Genomic Encyclopedia of Archaeal and Bacterial Type Strains, Phase II (KMG-II): from individual species to whole genera.</title>
        <authorList>
            <person name="Goeker M."/>
        </authorList>
    </citation>
    <scope>NUCLEOTIDE SEQUENCE [LARGE SCALE GENOMIC DNA]</scope>
    <source>
        <strain evidence="2 3">DSM 18101</strain>
    </source>
</reference>
<accession>A0A4Q7YTG5</accession>
<proteinExistence type="predicted"/>